<organism evidence="1 2">
    <name type="scientific">Methylorubrum extorquens (strain DSM 6343 / CIP 106787 / DM4)</name>
    <name type="common">Methylobacterium extorquens</name>
    <dbReference type="NCBI Taxonomy" id="661410"/>
    <lineage>
        <taxon>Bacteria</taxon>
        <taxon>Pseudomonadati</taxon>
        <taxon>Pseudomonadota</taxon>
        <taxon>Alphaproteobacteria</taxon>
        <taxon>Hyphomicrobiales</taxon>
        <taxon>Methylobacteriaceae</taxon>
        <taxon>Methylorubrum</taxon>
    </lineage>
</organism>
<dbReference type="Proteomes" id="UP000008070">
    <property type="component" value="Chromosome"/>
</dbReference>
<evidence type="ECO:0000313" key="2">
    <source>
        <dbReference type="Proteomes" id="UP000008070"/>
    </source>
</evidence>
<reference evidence="2" key="1">
    <citation type="journal article" date="2009" name="PLoS ONE">
        <title>Methylobacterium genome sequences: a reference blueprint to investigate microbial metabolism of C1 compounds from natural and industrial sources.</title>
        <authorList>
            <person name="Vuilleumier S."/>
            <person name="Chistoserdova L."/>
            <person name="Lee M.-C."/>
            <person name="Bringel F."/>
            <person name="Lajus A."/>
            <person name="Zhou Y."/>
            <person name="Gourion B."/>
            <person name="Barbe V."/>
            <person name="Chang J."/>
            <person name="Cruveiller S."/>
            <person name="Dossat C."/>
            <person name="Gillett W."/>
            <person name="Gruffaz C."/>
            <person name="Haugen E."/>
            <person name="Hourcade E."/>
            <person name="Levy R."/>
            <person name="Mangenot S."/>
            <person name="Muller E."/>
            <person name="Nadalig T."/>
            <person name="Pagni M."/>
            <person name="Penny C."/>
            <person name="Peyraud R."/>
            <person name="Robinson D.G."/>
            <person name="Roche D."/>
            <person name="Rouy Z."/>
            <person name="Saenampechek C."/>
            <person name="Salvignol G."/>
            <person name="Vallenet D."/>
            <person name="Wu Z."/>
            <person name="Marx C.J."/>
            <person name="Vorholt J.A."/>
            <person name="Olson M.V."/>
            <person name="Kaul R."/>
            <person name="Weissenbach J."/>
            <person name="Medigue C."/>
            <person name="Lidstrom M.E."/>
        </authorList>
    </citation>
    <scope>NUCLEOTIDE SEQUENCE [LARGE SCALE GENOMIC DNA]</scope>
    <source>
        <strain evidence="2">DSM 6343 / CIP 106787 / DM4</strain>
    </source>
</reference>
<sequence length="46" mass="5374">MDERGYVHLAYLLEASLNNPNGDLDKTDARIDLKVVFAEYLRLEEY</sequence>
<gene>
    <name evidence="1" type="ORF">METD_I4418</name>
</gene>
<proteinExistence type="predicted"/>
<dbReference type="EMBL" id="FP103042">
    <property type="protein sequence ID" value="CAX26048.1"/>
    <property type="molecule type" value="Genomic_DNA"/>
</dbReference>
<dbReference type="HOGENOM" id="CLU_3185676_0_0_5"/>
<accession>C7CFB4</accession>
<dbReference type="AlphaFoldDB" id="C7CFB4"/>
<protein>
    <submittedName>
        <fullName evidence="1">Uncharacterized protein</fullName>
    </submittedName>
</protein>
<name>C7CFB4_METED</name>
<dbReference type="KEGG" id="mdi:METDI4418"/>
<evidence type="ECO:0000313" key="1">
    <source>
        <dbReference type="EMBL" id="CAX26048.1"/>
    </source>
</evidence>